<evidence type="ECO:0000313" key="4">
    <source>
        <dbReference type="EMBL" id="WXL27418.1"/>
    </source>
</evidence>
<dbReference type="Pfam" id="PF02514">
    <property type="entry name" value="CobN-Mg_chel"/>
    <property type="match status" value="1"/>
</dbReference>
<keyword evidence="1" id="KW-0812">Transmembrane</keyword>
<protein>
    <submittedName>
        <fullName evidence="4">Cobaltochelatase subunit CobN</fullName>
        <ecNumber evidence="4">6.6.1.2</ecNumber>
    </submittedName>
</protein>
<dbReference type="Proteomes" id="UP001476583">
    <property type="component" value="Chromosome"/>
</dbReference>
<dbReference type="GO" id="GO:0051116">
    <property type="term" value="F:cobaltochelatase activity"/>
    <property type="evidence" value="ECO:0007669"/>
    <property type="project" value="UniProtKB-EC"/>
</dbReference>
<dbReference type="EC" id="6.6.1.2" evidence="4"/>
<proteinExistence type="predicted"/>
<keyword evidence="4" id="KW-0436">Ligase</keyword>
<feature type="transmembrane region" description="Helical" evidence="1">
    <location>
        <begin position="1255"/>
        <end position="1273"/>
    </location>
</feature>
<evidence type="ECO:0000313" key="5">
    <source>
        <dbReference type="Proteomes" id="UP001476583"/>
    </source>
</evidence>
<feature type="signal peptide" evidence="2">
    <location>
        <begin position="1"/>
        <end position="19"/>
    </location>
</feature>
<organism evidence="4 5">
    <name type="scientific">Ectopseudomonas mendocina</name>
    <name type="common">Pseudomonas mendocina</name>
    <dbReference type="NCBI Taxonomy" id="300"/>
    <lineage>
        <taxon>Bacteria</taxon>
        <taxon>Pseudomonadati</taxon>
        <taxon>Pseudomonadota</taxon>
        <taxon>Gammaproteobacteria</taxon>
        <taxon>Pseudomonadales</taxon>
        <taxon>Pseudomonadaceae</taxon>
        <taxon>Ectopseudomonas</taxon>
    </lineage>
</organism>
<dbReference type="InterPro" id="IPR003672">
    <property type="entry name" value="CobN/Mg_chltase"/>
</dbReference>
<keyword evidence="1" id="KW-0472">Membrane</keyword>
<accession>A0ABZ2RK92</accession>
<dbReference type="EMBL" id="CP148074">
    <property type="protein sequence ID" value="WXL27418.1"/>
    <property type="molecule type" value="Genomic_DNA"/>
</dbReference>
<keyword evidence="5" id="KW-1185">Reference proteome</keyword>
<gene>
    <name evidence="4" type="primary">cobN</name>
    <name evidence="4" type="ORF">WG219_08170</name>
</gene>
<sequence length="1281" mass="141045">MRRLFLILIWLFTSTTVLADTQPDVRVLANDFVLPGKLQRLQSWASEAGMQLDSRNISRERDAKANVLEAGLLILDTPRPNDLAQMQAFLGEQLKQSRTPWIRVGGGAPAFGNLPPPMAYAMIGYYGNGGEANLRQLLAYWKALKAGQDVSTMPPPKPLPATGLYHPDAPELFTDVQAYLAWGSKRWAEDAPRVGFVIHSGAIADAELGMLDALIKLSEAHGQAPVLFWFDAQNPQGLTQVVKPAQVQVLINLTHMQNAAARQAEFIDQNIPVLQTFGERSTDVEGWRASTSGIAMHALAPLLGVPESWGMSDPLVISAVEKGEPVLIPEQAVALMRKVNRLAHLQTLPAAQKRLALMFWNHPDGEKNISASHLNVPRSLAVLSQRLSEAGYNVTVRTEAQLTETAQRLLSGYYHPETLDELLKDDLAVGVPLDAYQRWLLTLPESVRTELTARWGDPAKHWAIRMLNDRPQFIIPRAKLGTLTLMPQPPRAGRPGEAYHDGKVPPDHIYLAAYLLLHDLADGLIHFGTHGTQEWLPGKDRGLSVNDYGFLAVADLPVFYPYIQDNIGEAIQAKRRGRAVTISHQTPPFAPAGLYDELRDLHDLIHQYQQLEDGAVQQQTASKIVDEAQQAGLLEDLQLDAQSAKADFSDFFARLHDHLHALAADNLPLGLHTFGEPALPEHRLSTVLQQLGQPYLKAVSESSGKAYEAEPVAMDFAELKKTEAYGLLERYVSQAHSLDELPGADLREQLEKARGYELNLARTGEIEALLAGLAGGFVAPGPGGDPVRNPQVPSGRNLYAFEADKLPTRAAYEAGEQALQQLIDNYKAEHEGQAPRKLAFSLWSSEAMRHLGILESQVLHAMGLRPVWDEGGRVRALEIIPRAELGRPRIDAVIQATSVYRDQFDGFMRLLAEAVERLEQLDEADNSIAANSKTVQARLQEQGMQDEQAKALASVRIFSNEPGDYGTGVTALTLDSTQWEDESALAEQYLSRLGSGYGSRGLVAEAAGAKLFAEQLKGVEAAVLARSSTVNGLLSTDHPFEFLGGLSLAIRHLDGSSPSLYIADLRTNTPRMEGTAQFLSSELRSRYLNPQWISAMQKEGYAGTLELLNIVNNVWGWQAMDRSMVRADQWQALHQTYVMDQRNLGLNEWFEANNPSAQAQLVERMLEAIRKGYWDADEQTRKELTERWQALEDQGATGDTKPVTREFIEQLAAGFGLAGSAPAEAGGESGGAGETVSGQVLEQVTQDSASPTPQWQIWLGFALLLLCLLFGGWRQMRNQRA</sequence>
<name>A0ABZ2RK92_ECTME</name>
<evidence type="ECO:0000256" key="2">
    <source>
        <dbReference type="SAM" id="SignalP"/>
    </source>
</evidence>
<dbReference type="PANTHER" id="PTHR44119:SF4">
    <property type="entry name" value="AEROBIC COBALTOCHELATASE SUBUNIT COBN"/>
    <property type="match status" value="1"/>
</dbReference>
<dbReference type="PANTHER" id="PTHR44119">
    <property type="entry name" value="MAGNESIUM-CHELATASE SUBUNIT CHLH, CHLOROPLASTIC"/>
    <property type="match status" value="1"/>
</dbReference>
<feature type="chain" id="PRO_5045113293" evidence="2">
    <location>
        <begin position="20"/>
        <end position="1281"/>
    </location>
</feature>
<evidence type="ECO:0000256" key="1">
    <source>
        <dbReference type="SAM" id="Phobius"/>
    </source>
</evidence>
<reference evidence="4 5" key="1">
    <citation type="submission" date="2024-03" db="EMBL/GenBank/DDBJ databases">
        <title>Complete genome of BD2.</title>
        <authorList>
            <person name="Cao G."/>
        </authorList>
    </citation>
    <scope>NUCLEOTIDE SEQUENCE [LARGE SCALE GENOMIC DNA]</scope>
    <source>
        <strain evidence="4 5">BD2</strain>
    </source>
</reference>
<evidence type="ECO:0000259" key="3">
    <source>
        <dbReference type="Pfam" id="PF02514"/>
    </source>
</evidence>
<keyword evidence="2" id="KW-0732">Signal</keyword>
<feature type="domain" description="CobN/magnesium chelatase" evidence="3">
    <location>
        <begin position="124"/>
        <end position="1180"/>
    </location>
</feature>
<keyword evidence="1" id="KW-1133">Transmembrane helix</keyword>
<dbReference type="CDD" id="cd10150">
    <property type="entry name" value="CobN_like"/>
    <property type="match status" value="1"/>
</dbReference>
<dbReference type="NCBIfam" id="NF004644">
    <property type="entry name" value="PRK05989.2-2"/>
    <property type="match status" value="1"/>
</dbReference>